<keyword evidence="5" id="KW-1185">Reference proteome</keyword>
<evidence type="ECO:0000313" key="2">
    <source>
        <dbReference type="EMBL" id="KZB87517.1"/>
    </source>
</evidence>
<protein>
    <submittedName>
        <fullName evidence="2">Uncharacterized protein</fullName>
    </submittedName>
</protein>
<dbReference type="Proteomes" id="UP000186883">
    <property type="component" value="Unassembled WGS sequence"/>
</dbReference>
<comment type="caution">
    <text evidence="2">The sequence shown here is derived from an EMBL/GenBank/DDBJ whole genome shotgun (WGS) entry which is preliminary data.</text>
</comment>
<dbReference type="EMBL" id="LOBU02000012">
    <property type="protein sequence ID" value="OKA08349.1"/>
    <property type="molecule type" value="Genomic_DNA"/>
</dbReference>
<evidence type="ECO:0000313" key="3">
    <source>
        <dbReference type="EMBL" id="OKA08349.1"/>
    </source>
</evidence>
<dbReference type="Proteomes" id="UP000076321">
    <property type="component" value="Unassembled WGS sequence"/>
</dbReference>
<gene>
    <name evidence="3" type="ORF">ATP06_0213875</name>
    <name evidence="2" type="ORF">AVL48_23115</name>
</gene>
<reference evidence="2 4" key="1">
    <citation type="submission" date="2015-12" db="EMBL/GenBank/DDBJ databases">
        <title>Amycolatopsis regifaucium genome sequencing and assembly.</title>
        <authorList>
            <person name="Mayilraj S."/>
        </authorList>
    </citation>
    <scope>NUCLEOTIDE SEQUENCE [LARGE SCALE GENOMIC DNA]</scope>
    <source>
        <strain evidence="2 4">GY080</strain>
    </source>
</reference>
<keyword evidence="1" id="KW-0472">Membrane</keyword>
<sequence>MENHPAPAVEQLVPKKRTWLKPVIRLGIFGVVALIAFFFANPFTASSTEVGSCLKGDIDNADSVKNAECGTPDANFKVVGKQNGKSEIALRISGGLECDEYANVDAYLFQGKKAATDGVLLCLEDLKNPGQRPPVVGDCLPGDADEAKKLATVDCGSAGYKVLAVEKKPAVAFEDTTCAQVPSTDAKLSWQRAGGALPQERVLCLDKIEQ</sequence>
<organism evidence="2 4">
    <name type="scientific">Amycolatopsis regifaucium</name>
    <dbReference type="NCBI Taxonomy" id="546365"/>
    <lineage>
        <taxon>Bacteria</taxon>
        <taxon>Bacillati</taxon>
        <taxon>Actinomycetota</taxon>
        <taxon>Actinomycetes</taxon>
        <taxon>Pseudonocardiales</taxon>
        <taxon>Pseudonocardiaceae</taxon>
        <taxon>Amycolatopsis</taxon>
    </lineage>
</organism>
<evidence type="ECO:0000313" key="4">
    <source>
        <dbReference type="Proteomes" id="UP000076321"/>
    </source>
</evidence>
<dbReference type="RefSeq" id="WP_061986293.1">
    <property type="nucleotide sequence ID" value="NZ_FOPQ01000008.1"/>
</dbReference>
<accession>A0A154MUU6</accession>
<evidence type="ECO:0000313" key="5">
    <source>
        <dbReference type="Proteomes" id="UP000186883"/>
    </source>
</evidence>
<evidence type="ECO:0000256" key="1">
    <source>
        <dbReference type="SAM" id="Phobius"/>
    </source>
</evidence>
<proteinExistence type="predicted"/>
<feature type="transmembrane region" description="Helical" evidence="1">
    <location>
        <begin position="23"/>
        <end position="43"/>
    </location>
</feature>
<reference evidence="3 5" key="2">
    <citation type="submission" date="2016-11" db="EMBL/GenBank/DDBJ databases">
        <title>Genome sequencing of Amycolatopsis regifaucium.</title>
        <authorList>
            <person name="Mayilraj S."/>
            <person name="Kaur N."/>
        </authorList>
    </citation>
    <scope>NUCLEOTIDE SEQUENCE [LARGE SCALE GENOMIC DNA]</scope>
    <source>
        <strain evidence="3 5">GY080</strain>
    </source>
</reference>
<dbReference type="AlphaFoldDB" id="A0A154MUU6"/>
<keyword evidence="1" id="KW-1133">Transmembrane helix</keyword>
<dbReference type="OrthoDB" id="3633278at2"/>
<dbReference type="EMBL" id="LQCI01000003">
    <property type="protein sequence ID" value="KZB87517.1"/>
    <property type="molecule type" value="Genomic_DNA"/>
</dbReference>
<name>A0A154MUU6_9PSEU</name>
<keyword evidence="1" id="KW-0812">Transmembrane</keyword>